<evidence type="ECO:0000313" key="1">
    <source>
        <dbReference type="EMBL" id="QHT83552.1"/>
    </source>
</evidence>
<name>A0A6C0HSJ2_9ZZZZ</name>
<dbReference type="AlphaFoldDB" id="A0A6C0HSJ2"/>
<sequence length="184" mass="21146">MQSVNQIQENSIEGLPNFLYQGQNERVDELNDRIQSRHFPDSPLQPNFNPRPVPTKYAFFPIINRRTPMKEPVIPYLEYNSSINFNPGSQRAPPSGFNIELETQLRNQYFVLQHGADQGVYVPSSNSDLYRVPVPMGSQKESQPFPDLFSNPEFNSSPNPNVVDTKIGRDTFYNHTRTQLRNGM</sequence>
<protein>
    <submittedName>
        <fullName evidence="1">Uncharacterized protein</fullName>
    </submittedName>
</protein>
<accession>A0A6C0HSJ2</accession>
<dbReference type="EMBL" id="MN740010">
    <property type="protein sequence ID" value="QHT83552.1"/>
    <property type="molecule type" value="Genomic_DNA"/>
</dbReference>
<organism evidence="1">
    <name type="scientific">viral metagenome</name>
    <dbReference type="NCBI Taxonomy" id="1070528"/>
    <lineage>
        <taxon>unclassified sequences</taxon>
        <taxon>metagenomes</taxon>
        <taxon>organismal metagenomes</taxon>
    </lineage>
</organism>
<proteinExistence type="predicted"/>
<reference evidence="1" key="1">
    <citation type="journal article" date="2020" name="Nature">
        <title>Giant virus diversity and host interactions through global metagenomics.</title>
        <authorList>
            <person name="Schulz F."/>
            <person name="Roux S."/>
            <person name="Paez-Espino D."/>
            <person name="Jungbluth S."/>
            <person name="Walsh D.A."/>
            <person name="Denef V.J."/>
            <person name="McMahon K.D."/>
            <person name="Konstantinidis K.T."/>
            <person name="Eloe-Fadrosh E.A."/>
            <person name="Kyrpides N.C."/>
            <person name="Woyke T."/>
        </authorList>
    </citation>
    <scope>NUCLEOTIDE SEQUENCE</scope>
    <source>
        <strain evidence="1">GVMAG-M-3300023184-168</strain>
    </source>
</reference>